<comment type="caution">
    <text evidence="2">The sequence shown here is derived from an EMBL/GenBank/DDBJ whole genome shotgun (WGS) entry which is preliminary data.</text>
</comment>
<protein>
    <submittedName>
        <fullName evidence="2">Uncharacterized protein</fullName>
    </submittedName>
</protein>
<accession>A0AAD3SG07</accession>
<name>A0AAD3SG07_NEPGR</name>
<evidence type="ECO:0000256" key="1">
    <source>
        <dbReference type="SAM" id="Phobius"/>
    </source>
</evidence>
<feature type="transmembrane region" description="Helical" evidence="1">
    <location>
        <begin position="26"/>
        <end position="47"/>
    </location>
</feature>
<organism evidence="2 3">
    <name type="scientific">Nepenthes gracilis</name>
    <name type="common">Slender pitcher plant</name>
    <dbReference type="NCBI Taxonomy" id="150966"/>
    <lineage>
        <taxon>Eukaryota</taxon>
        <taxon>Viridiplantae</taxon>
        <taxon>Streptophyta</taxon>
        <taxon>Embryophyta</taxon>
        <taxon>Tracheophyta</taxon>
        <taxon>Spermatophyta</taxon>
        <taxon>Magnoliopsida</taxon>
        <taxon>eudicotyledons</taxon>
        <taxon>Gunneridae</taxon>
        <taxon>Pentapetalae</taxon>
        <taxon>Caryophyllales</taxon>
        <taxon>Nepenthaceae</taxon>
        <taxon>Nepenthes</taxon>
    </lineage>
</organism>
<dbReference type="EMBL" id="BSYO01000010">
    <property type="protein sequence ID" value="GMH10613.1"/>
    <property type="molecule type" value="Genomic_DNA"/>
</dbReference>
<evidence type="ECO:0000313" key="2">
    <source>
        <dbReference type="EMBL" id="GMH10613.1"/>
    </source>
</evidence>
<keyword evidence="1" id="KW-0812">Transmembrane</keyword>
<proteinExistence type="predicted"/>
<sequence length="83" mass="8737">MWGSSSIGFVGADMHSRLLFASLRKVVATGIEGIMFWIGLLSPYFLLAAAELGSELPNGRSADVAGPENAFGRDVCKAMAVFG</sequence>
<gene>
    <name evidence="2" type="ORF">Nepgr_012454</name>
</gene>
<dbReference type="AlphaFoldDB" id="A0AAD3SG07"/>
<evidence type="ECO:0000313" key="3">
    <source>
        <dbReference type="Proteomes" id="UP001279734"/>
    </source>
</evidence>
<keyword evidence="3" id="KW-1185">Reference proteome</keyword>
<keyword evidence="1" id="KW-1133">Transmembrane helix</keyword>
<dbReference type="Proteomes" id="UP001279734">
    <property type="component" value="Unassembled WGS sequence"/>
</dbReference>
<keyword evidence="1" id="KW-0472">Membrane</keyword>
<reference evidence="2" key="1">
    <citation type="submission" date="2023-05" db="EMBL/GenBank/DDBJ databases">
        <title>Nepenthes gracilis genome sequencing.</title>
        <authorList>
            <person name="Fukushima K."/>
        </authorList>
    </citation>
    <scope>NUCLEOTIDE SEQUENCE</scope>
    <source>
        <strain evidence="2">SING2019-196</strain>
    </source>
</reference>